<gene>
    <name evidence="2" type="ORF">GCM10023184_23160</name>
</gene>
<dbReference type="Pfam" id="PF07659">
    <property type="entry name" value="DUF1599"/>
    <property type="match status" value="2"/>
</dbReference>
<feature type="domain" description="Nucleotide modification associated" evidence="1">
    <location>
        <begin position="122"/>
        <end position="182"/>
    </location>
</feature>
<dbReference type="RefSeq" id="WP_345255877.1">
    <property type="nucleotide sequence ID" value="NZ_BAABGY010000007.1"/>
</dbReference>
<comment type="caution">
    <text evidence="2">The sequence shown here is derived from an EMBL/GenBank/DDBJ whole genome shotgun (WGS) entry which is preliminary data.</text>
</comment>
<dbReference type="Proteomes" id="UP001501725">
    <property type="component" value="Unassembled WGS sequence"/>
</dbReference>
<evidence type="ECO:0000313" key="3">
    <source>
        <dbReference type="Proteomes" id="UP001501725"/>
    </source>
</evidence>
<reference evidence="3" key="1">
    <citation type="journal article" date="2019" name="Int. J. Syst. Evol. Microbiol.">
        <title>The Global Catalogue of Microorganisms (GCM) 10K type strain sequencing project: providing services to taxonomists for standard genome sequencing and annotation.</title>
        <authorList>
            <consortium name="The Broad Institute Genomics Platform"/>
            <consortium name="The Broad Institute Genome Sequencing Center for Infectious Disease"/>
            <person name="Wu L."/>
            <person name="Ma J."/>
        </authorList>
    </citation>
    <scope>NUCLEOTIDE SEQUENCE [LARGE SCALE GENOMIC DNA]</scope>
    <source>
        <strain evidence="3">JCM 17919</strain>
    </source>
</reference>
<feature type="domain" description="Nucleotide modification associated" evidence="1">
    <location>
        <begin position="29"/>
        <end position="89"/>
    </location>
</feature>
<proteinExistence type="predicted"/>
<name>A0ABP8GXD9_9BACT</name>
<dbReference type="EMBL" id="BAABGY010000007">
    <property type="protein sequence ID" value="GAA4331376.1"/>
    <property type="molecule type" value="Genomic_DNA"/>
</dbReference>
<keyword evidence="3" id="KW-1185">Reference proteome</keyword>
<evidence type="ECO:0000259" key="1">
    <source>
        <dbReference type="Pfam" id="PF07659"/>
    </source>
</evidence>
<evidence type="ECO:0000313" key="2">
    <source>
        <dbReference type="EMBL" id="GAA4331376.1"/>
    </source>
</evidence>
<organism evidence="2 3">
    <name type="scientific">Flaviaesturariibacter amylovorans</name>
    <dbReference type="NCBI Taxonomy" id="1084520"/>
    <lineage>
        <taxon>Bacteria</taxon>
        <taxon>Pseudomonadati</taxon>
        <taxon>Bacteroidota</taxon>
        <taxon>Chitinophagia</taxon>
        <taxon>Chitinophagales</taxon>
        <taxon>Chitinophagaceae</taxon>
        <taxon>Flaviaestuariibacter</taxon>
    </lineage>
</organism>
<accession>A0ABP8GXD9</accession>
<protein>
    <submittedName>
        <fullName evidence="2">DUF1599 domain-containing protein</fullName>
    </submittedName>
</protein>
<sequence>MNVPERAADRTSGQYDAALAHCHDLFAKKTKDYGTAWRVLRPISIVDQIFIKAQRIRTIQEKGAQRIGDDIRSEFVGIANYAIIGLIQLQLPDDGAEELSVDRTLTFYEKAAAQAKALMQNKNHDYGEAWRSMSQESFTDLILMKLARIRQILANKGQTLVSEGIDANYYDILNYALFALILMDEGTHK</sequence>
<dbReference type="InterPro" id="IPR011630">
    <property type="entry name" value="DUF1599"/>
</dbReference>